<evidence type="ECO:0000259" key="6">
    <source>
        <dbReference type="PROSITE" id="PS50850"/>
    </source>
</evidence>
<feature type="transmembrane region" description="Helical" evidence="5">
    <location>
        <begin position="171"/>
        <end position="191"/>
    </location>
</feature>
<evidence type="ECO:0000313" key="7">
    <source>
        <dbReference type="EMBL" id="NKX50202.1"/>
    </source>
</evidence>
<feature type="transmembrane region" description="Helical" evidence="5">
    <location>
        <begin position="342"/>
        <end position="366"/>
    </location>
</feature>
<evidence type="ECO:0000256" key="1">
    <source>
        <dbReference type="ARBA" id="ARBA00004651"/>
    </source>
</evidence>
<comment type="caution">
    <text evidence="7">The sequence shown here is derived from an EMBL/GenBank/DDBJ whole genome shotgun (WGS) entry which is preliminary data.</text>
</comment>
<dbReference type="InterPro" id="IPR020846">
    <property type="entry name" value="MFS_dom"/>
</dbReference>
<gene>
    <name evidence="7" type="ORF">HER39_06390</name>
</gene>
<feature type="transmembrane region" description="Helical" evidence="5">
    <location>
        <begin position="143"/>
        <end position="165"/>
    </location>
</feature>
<sequence>MSAATTAQAAVARPARAGLALGGILLIAVNLRVSFVSAGPVLGQLRADLGHGAAAAGLLTSLPLVGFALFSPLAPAVARRLGLDRTLWAALAVLSGGILLRSAELPGAVWAGTALLGLAIAFLDVLLPGLVKRDFPDRVGGVTGIYFSLATIAAALGSGLVVPIAGDAPNGWRLALGVWAGLALLALAWFLPRLLRRTAAAARAAGQAKDYRSPWTSALGWQVTLFMGLQSLPFFVLATWLPSIEASHGVDAVSSGWHLFWFQVCGVLGSLSMTAVLQRLPDQRLVGAAASLLALAAYLGLMLAPGLSLFWAVLLGLACGSSIVLALSLFSLRTRHHQQAAALSGMAQSVGYLLTAAAPTAFGALYDLTGSWTLPLGLSAVLMVLMGVFAVLAGRSRYID</sequence>
<dbReference type="Gene3D" id="1.20.1250.20">
    <property type="entry name" value="MFS general substrate transporter like domains"/>
    <property type="match status" value="2"/>
</dbReference>
<proteinExistence type="predicted"/>
<evidence type="ECO:0000256" key="3">
    <source>
        <dbReference type="ARBA" id="ARBA00022989"/>
    </source>
</evidence>
<dbReference type="Proteomes" id="UP000523795">
    <property type="component" value="Unassembled WGS sequence"/>
</dbReference>
<dbReference type="InterPro" id="IPR011701">
    <property type="entry name" value="MFS"/>
</dbReference>
<protein>
    <submittedName>
        <fullName evidence="7">CynX/NimT family MFS transporter</fullName>
    </submittedName>
</protein>
<feature type="transmembrane region" description="Helical" evidence="5">
    <location>
        <begin position="372"/>
        <end position="394"/>
    </location>
</feature>
<feature type="transmembrane region" description="Helical" evidence="5">
    <location>
        <begin position="86"/>
        <end position="103"/>
    </location>
</feature>
<keyword evidence="3 5" id="KW-1133">Transmembrane helix</keyword>
<comment type="subcellular location">
    <subcellularLocation>
        <location evidence="1">Cell membrane</location>
        <topology evidence="1">Multi-pass membrane protein</topology>
    </subcellularLocation>
</comment>
<evidence type="ECO:0000313" key="8">
    <source>
        <dbReference type="Proteomes" id="UP000523795"/>
    </source>
</evidence>
<keyword evidence="4 5" id="KW-0472">Membrane</keyword>
<feature type="transmembrane region" description="Helical" evidence="5">
    <location>
        <begin position="309"/>
        <end position="330"/>
    </location>
</feature>
<dbReference type="EMBL" id="JAAZSR010000070">
    <property type="protein sequence ID" value="NKX50202.1"/>
    <property type="molecule type" value="Genomic_DNA"/>
</dbReference>
<feature type="transmembrane region" description="Helical" evidence="5">
    <location>
        <begin position="260"/>
        <end position="278"/>
    </location>
</feature>
<accession>A0ABX1JLL7</accession>
<keyword evidence="2 5" id="KW-0812">Transmembrane</keyword>
<dbReference type="PROSITE" id="PS50850">
    <property type="entry name" value="MFS"/>
    <property type="match status" value="1"/>
</dbReference>
<organism evidence="7 8">
    <name type="scientific">Arthrobacter deserti</name>
    <dbReference type="NCBI Taxonomy" id="1742687"/>
    <lineage>
        <taxon>Bacteria</taxon>
        <taxon>Bacillati</taxon>
        <taxon>Actinomycetota</taxon>
        <taxon>Actinomycetes</taxon>
        <taxon>Micrococcales</taxon>
        <taxon>Micrococcaceae</taxon>
        <taxon>Arthrobacter</taxon>
    </lineage>
</organism>
<evidence type="ECO:0000256" key="5">
    <source>
        <dbReference type="SAM" id="Phobius"/>
    </source>
</evidence>
<feature type="transmembrane region" description="Helical" evidence="5">
    <location>
        <begin position="109"/>
        <end position="131"/>
    </location>
</feature>
<feature type="domain" description="Major facilitator superfamily (MFS) profile" evidence="6">
    <location>
        <begin position="16"/>
        <end position="398"/>
    </location>
</feature>
<dbReference type="InterPro" id="IPR036259">
    <property type="entry name" value="MFS_trans_sf"/>
</dbReference>
<feature type="transmembrane region" description="Helical" evidence="5">
    <location>
        <begin position="219"/>
        <end position="240"/>
    </location>
</feature>
<dbReference type="SUPFAM" id="SSF103473">
    <property type="entry name" value="MFS general substrate transporter"/>
    <property type="match status" value="1"/>
</dbReference>
<dbReference type="Pfam" id="PF07690">
    <property type="entry name" value="MFS_1"/>
    <property type="match status" value="1"/>
</dbReference>
<name>A0ABX1JLL7_9MICC</name>
<feature type="transmembrane region" description="Helical" evidence="5">
    <location>
        <begin position="285"/>
        <end position="303"/>
    </location>
</feature>
<reference evidence="7 8" key="1">
    <citation type="submission" date="2020-04" db="EMBL/GenBank/DDBJ databases">
        <authorList>
            <person name="Liu S."/>
        </authorList>
    </citation>
    <scope>NUCLEOTIDE SEQUENCE [LARGE SCALE GENOMIC DNA]</scope>
    <source>
        <strain evidence="7 8">CGMCC 1.15091</strain>
    </source>
</reference>
<keyword evidence="8" id="KW-1185">Reference proteome</keyword>
<dbReference type="PANTHER" id="PTHR23523">
    <property type="match status" value="1"/>
</dbReference>
<evidence type="ECO:0000256" key="2">
    <source>
        <dbReference type="ARBA" id="ARBA00022692"/>
    </source>
</evidence>
<dbReference type="PANTHER" id="PTHR23523:SF2">
    <property type="entry name" value="2-NITROIMIDAZOLE TRANSPORTER"/>
    <property type="match status" value="1"/>
</dbReference>
<evidence type="ECO:0000256" key="4">
    <source>
        <dbReference type="ARBA" id="ARBA00023136"/>
    </source>
</evidence>
<feature type="transmembrane region" description="Helical" evidence="5">
    <location>
        <begin position="54"/>
        <end position="74"/>
    </location>
</feature>
<dbReference type="InterPro" id="IPR052524">
    <property type="entry name" value="MFS_Cyanate_Porter"/>
</dbReference>